<dbReference type="InterPro" id="IPR050727">
    <property type="entry name" value="GH43_arabinanases"/>
</dbReference>
<dbReference type="Pfam" id="PF00251">
    <property type="entry name" value="Glyco_hydro_32N"/>
    <property type="match status" value="1"/>
</dbReference>
<organism evidence="5 6">
    <name type="scientific">Lentilactobacillus sunkii DSM 19904</name>
    <dbReference type="NCBI Taxonomy" id="1423808"/>
    <lineage>
        <taxon>Bacteria</taxon>
        <taxon>Bacillati</taxon>
        <taxon>Bacillota</taxon>
        <taxon>Bacilli</taxon>
        <taxon>Lactobacillales</taxon>
        <taxon>Lactobacillaceae</taxon>
        <taxon>Lentilactobacillus</taxon>
    </lineage>
</organism>
<keyword evidence="3" id="KW-0326">Glycosidase</keyword>
<evidence type="ECO:0000256" key="2">
    <source>
        <dbReference type="ARBA" id="ARBA00022801"/>
    </source>
</evidence>
<comment type="similarity">
    <text evidence="1">Belongs to the glycosyl hydrolase 32 family.</text>
</comment>
<name>A0A0R1L6M2_9LACO</name>
<accession>A0A0R1L6M2</accession>
<dbReference type="CDD" id="cd08983">
    <property type="entry name" value="GH43_Bt3655-like"/>
    <property type="match status" value="1"/>
</dbReference>
<dbReference type="Proteomes" id="UP000051581">
    <property type="component" value="Unassembled WGS sequence"/>
</dbReference>
<evidence type="ECO:0000256" key="3">
    <source>
        <dbReference type="ARBA" id="ARBA00023295"/>
    </source>
</evidence>
<evidence type="ECO:0000256" key="1">
    <source>
        <dbReference type="ARBA" id="ARBA00009902"/>
    </source>
</evidence>
<comment type="caution">
    <text evidence="5">The sequence shown here is derived from an EMBL/GenBank/DDBJ whole genome shotgun (WGS) entry which is preliminary data.</text>
</comment>
<keyword evidence="6" id="KW-1185">Reference proteome</keyword>
<keyword evidence="2" id="KW-0378">Hydrolase</keyword>
<dbReference type="GO" id="GO:0016798">
    <property type="term" value="F:hydrolase activity, acting on glycosyl bonds"/>
    <property type="evidence" value="ECO:0007669"/>
    <property type="project" value="UniProtKB-KW"/>
</dbReference>
<dbReference type="InterPro" id="IPR013148">
    <property type="entry name" value="Glyco_hydro_32_N"/>
</dbReference>
<sequence>MDIYIRNCKRYINDKHYFTKIFKKENSTLNNQPTNGGYLFVFFTGTEDSPEAEQLYFALSKDGLHWTDINHDQPVLTSTIGEKGVRDPFIIRKQNGTGFAIMATELSIYHRGGWHNTDATTTGSQDLIFWDSRDLIDWSDPRAVQMVDQHTGCVWAPEAVYDPDTEKYFVFWSSPNKETHEMEIWSAYTEDFIHFEDAKTYAKYPGHELIDMTMVQDGDQFVRASRDGTIPIEKSASLAGPWEKVTALQDLGLGIHGDTVEGPEIVWLADAHKWCVYVDQFDNGRGYLPILTGDLTSANPDDWEVAPDYDFGTLKKRHGSIMALTLAEYTALQARY</sequence>
<protein>
    <recommendedName>
        <fullName evidence="4">Glycosyl hydrolase family 32 N-terminal domain-containing protein</fullName>
    </recommendedName>
</protein>
<feature type="domain" description="Glycosyl hydrolase family 32 N-terminal" evidence="4">
    <location>
        <begin position="35"/>
        <end position="152"/>
    </location>
</feature>
<dbReference type="PANTHER" id="PTHR43301:SF3">
    <property type="entry name" value="ARABINAN ENDO-1,5-ALPHA-L-ARABINOSIDASE A-RELATED"/>
    <property type="match status" value="1"/>
</dbReference>
<dbReference type="Gene3D" id="2.115.10.20">
    <property type="entry name" value="Glycosyl hydrolase domain, family 43"/>
    <property type="match status" value="1"/>
</dbReference>
<evidence type="ECO:0000313" key="6">
    <source>
        <dbReference type="Proteomes" id="UP000051581"/>
    </source>
</evidence>
<dbReference type="AlphaFoldDB" id="A0A0R1L6M2"/>
<evidence type="ECO:0000259" key="4">
    <source>
        <dbReference type="Pfam" id="PF00251"/>
    </source>
</evidence>
<dbReference type="SUPFAM" id="SSF75005">
    <property type="entry name" value="Arabinanase/levansucrase/invertase"/>
    <property type="match status" value="2"/>
</dbReference>
<proteinExistence type="inferred from homology"/>
<dbReference type="PATRIC" id="fig|1423808.3.peg.679"/>
<gene>
    <name evidence="5" type="ORF">FD17_GL000675</name>
</gene>
<reference evidence="5 6" key="1">
    <citation type="journal article" date="2015" name="Genome Announc.">
        <title>Expanding the biotechnology potential of lactobacilli through comparative genomics of 213 strains and associated genera.</title>
        <authorList>
            <person name="Sun Z."/>
            <person name="Harris H.M."/>
            <person name="McCann A."/>
            <person name="Guo C."/>
            <person name="Argimon S."/>
            <person name="Zhang W."/>
            <person name="Yang X."/>
            <person name="Jeffery I.B."/>
            <person name="Cooney J.C."/>
            <person name="Kagawa T.F."/>
            <person name="Liu W."/>
            <person name="Song Y."/>
            <person name="Salvetti E."/>
            <person name="Wrobel A."/>
            <person name="Rasinkangas P."/>
            <person name="Parkhill J."/>
            <person name="Rea M.C."/>
            <person name="O'Sullivan O."/>
            <person name="Ritari J."/>
            <person name="Douillard F.P."/>
            <person name="Paul Ross R."/>
            <person name="Yang R."/>
            <person name="Briner A.E."/>
            <person name="Felis G.E."/>
            <person name="de Vos W.M."/>
            <person name="Barrangou R."/>
            <person name="Klaenhammer T.R."/>
            <person name="Caufield P.W."/>
            <person name="Cui Y."/>
            <person name="Zhang H."/>
            <person name="O'Toole P.W."/>
        </authorList>
    </citation>
    <scope>NUCLEOTIDE SEQUENCE [LARGE SCALE GENOMIC DNA]</scope>
    <source>
        <strain evidence="5 6">DSM 19904</strain>
    </source>
</reference>
<dbReference type="EMBL" id="AZEA01000013">
    <property type="protein sequence ID" value="KRK88026.1"/>
    <property type="molecule type" value="Genomic_DNA"/>
</dbReference>
<dbReference type="PANTHER" id="PTHR43301">
    <property type="entry name" value="ARABINAN ENDO-1,5-ALPHA-L-ARABINOSIDASE"/>
    <property type="match status" value="1"/>
</dbReference>
<evidence type="ECO:0000313" key="5">
    <source>
        <dbReference type="EMBL" id="KRK88026.1"/>
    </source>
</evidence>
<dbReference type="InterPro" id="IPR023296">
    <property type="entry name" value="Glyco_hydro_beta-prop_sf"/>
</dbReference>